<dbReference type="PANTHER" id="PTHR33914:SF2">
    <property type="entry name" value="OS02G0582100 PROTEIN"/>
    <property type="match status" value="1"/>
</dbReference>
<protein>
    <recommendedName>
        <fullName evidence="4">18S pre-ribosomal assembly protein gar2-like protein</fullName>
    </recommendedName>
</protein>
<keyword evidence="3" id="KW-1185">Reference proteome</keyword>
<dbReference type="HOGENOM" id="CLU_502858_0_0_1"/>
<dbReference type="eggNOG" id="ENOG502QWDI">
    <property type="taxonomic scope" value="Eukaryota"/>
</dbReference>
<dbReference type="Proteomes" id="UP000017836">
    <property type="component" value="Unassembled WGS sequence"/>
</dbReference>
<reference evidence="3" key="1">
    <citation type="journal article" date="2013" name="Science">
        <title>The Amborella genome and the evolution of flowering plants.</title>
        <authorList>
            <consortium name="Amborella Genome Project"/>
        </authorList>
    </citation>
    <scope>NUCLEOTIDE SEQUENCE [LARGE SCALE GENOMIC DNA]</scope>
</reference>
<feature type="compositionally biased region" description="Basic and acidic residues" evidence="1">
    <location>
        <begin position="309"/>
        <end position="324"/>
    </location>
</feature>
<name>W1P792_AMBTC</name>
<dbReference type="InterPro" id="IPR040378">
    <property type="entry name" value="BASL"/>
</dbReference>
<feature type="region of interest" description="Disordered" evidence="1">
    <location>
        <begin position="309"/>
        <end position="332"/>
    </location>
</feature>
<sequence>MKFGSETDSCYSSPADKNIAKVLEQDEKGVQTQMVGSENGFQKGKKLCFIGDDIVAVDEEVKKEAVELCFMPMDIPEADSQLMAMDITRADSKVVKEGPICVSETSSLGSHEKLKEERETLIPSTITSEDYKNSDPELAEELSRHESVVDVIEMENPSIDCETREEDKFVRGSFSSLDVECSVTDSELYTDKNVTEVTERAMDCLKENSDNVVKDICIDEGLPTQNKLPLSDNDSCCEKICGSLHSDVNGDDDLTRNAGTGVSEVDACASSISEAKEDLQSSILLEDLNGEDNDSAKIFTLGDLLQEQKSESGSFEKRGNKSCEENSTSMKPVSMQDLDMEERVGPTSSESNDIVKQQATNEVGSKAEVPTVQCASDQIKVKSSDTEALPTSNSKVENGSTTLDFESQEGQMIVEKNGYKGGGDEHQVTEASSERNLVGGEGTTTQSLVHHSHGLSISDRKSWYNDPTDLTGSVSGQIPYSGPIPYSGSISLRSDSSTTSTRSFAFPILHSEWNSSPVKMAQPDRRYRKHRRWRIGLLCCKF</sequence>
<dbReference type="Gramene" id="ERN05737">
    <property type="protein sequence ID" value="ERN05737"/>
    <property type="gene ID" value="AMTR_s00006p00247700"/>
</dbReference>
<evidence type="ECO:0008006" key="4">
    <source>
        <dbReference type="Google" id="ProtNLM"/>
    </source>
</evidence>
<dbReference type="EMBL" id="KI393980">
    <property type="protein sequence ID" value="ERN05737.1"/>
    <property type="molecule type" value="Genomic_DNA"/>
</dbReference>
<evidence type="ECO:0000313" key="2">
    <source>
        <dbReference type="EMBL" id="ERN05737.1"/>
    </source>
</evidence>
<gene>
    <name evidence="2" type="ORF">AMTR_s00006p00247700</name>
</gene>
<dbReference type="GO" id="GO:0009786">
    <property type="term" value="P:regulation of asymmetric cell division"/>
    <property type="evidence" value="ECO:0000318"/>
    <property type="project" value="GO_Central"/>
</dbReference>
<dbReference type="PANTHER" id="PTHR33914">
    <property type="entry name" value="18S PRE-RIBOSOMAL ASSEMBLY PROTEIN GAR2-LIKE PROTEIN"/>
    <property type="match status" value="1"/>
</dbReference>
<dbReference type="STRING" id="13333.W1P792"/>
<dbReference type="AlphaFoldDB" id="W1P792"/>
<accession>W1P792</accession>
<evidence type="ECO:0000313" key="3">
    <source>
        <dbReference type="Proteomes" id="UP000017836"/>
    </source>
</evidence>
<organism evidence="2 3">
    <name type="scientific">Amborella trichopoda</name>
    <dbReference type="NCBI Taxonomy" id="13333"/>
    <lineage>
        <taxon>Eukaryota</taxon>
        <taxon>Viridiplantae</taxon>
        <taxon>Streptophyta</taxon>
        <taxon>Embryophyta</taxon>
        <taxon>Tracheophyta</taxon>
        <taxon>Spermatophyta</taxon>
        <taxon>Magnoliopsida</taxon>
        <taxon>Amborellales</taxon>
        <taxon>Amborellaceae</taxon>
        <taxon>Amborella</taxon>
    </lineage>
</organism>
<evidence type="ECO:0000256" key="1">
    <source>
        <dbReference type="SAM" id="MobiDB-lite"/>
    </source>
</evidence>
<proteinExistence type="predicted"/>
<feature type="region of interest" description="Disordered" evidence="1">
    <location>
        <begin position="419"/>
        <end position="453"/>
    </location>
</feature>